<sequence length="69" mass="7371">MGAARLALDVQQAVSAGQAVGWIEIRPRPLIQELPPLRDDLPAAVKERLEPQREELARARIPGGAGGPP</sequence>
<name>A0A150P4Q3_SORCE</name>
<organism evidence="1 2">
    <name type="scientific">Sorangium cellulosum</name>
    <name type="common">Polyangium cellulosum</name>
    <dbReference type="NCBI Taxonomy" id="56"/>
    <lineage>
        <taxon>Bacteria</taxon>
        <taxon>Pseudomonadati</taxon>
        <taxon>Myxococcota</taxon>
        <taxon>Polyangia</taxon>
        <taxon>Polyangiales</taxon>
        <taxon>Polyangiaceae</taxon>
        <taxon>Sorangium</taxon>
    </lineage>
</organism>
<evidence type="ECO:0000313" key="2">
    <source>
        <dbReference type="Proteomes" id="UP000075604"/>
    </source>
</evidence>
<reference evidence="1 2" key="1">
    <citation type="submission" date="2014-02" db="EMBL/GenBank/DDBJ databases">
        <title>The small core and large imbalanced accessory genome model reveals a collaborative survival strategy of Sorangium cellulosum strains in nature.</title>
        <authorList>
            <person name="Han K."/>
            <person name="Peng R."/>
            <person name="Blom J."/>
            <person name="Li Y.-Z."/>
        </authorList>
    </citation>
    <scope>NUCLEOTIDE SEQUENCE [LARGE SCALE GENOMIC DNA]</scope>
    <source>
        <strain evidence="1 2">So0157-18</strain>
    </source>
</reference>
<accession>A0A150P4Q3</accession>
<gene>
    <name evidence="1" type="ORF">BE04_22755</name>
</gene>
<dbReference type="Proteomes" id="UP000075604">
    <property type="component" value="Unassembled WGS sequence"/>
</dbReference>
<dbReference type="AlphaFoldDB" id="A0A150P4Q3"/>
<comment type="caution">
    <text evidence="1">The sequence shown here is derived from an EMBL/GenBank/DDBJ whole genome shotgun (WGS) entry which is preliminary data.</text>
</comment>
<proteinExistence type="predicted"/>
<protein>
    <submittedName>
        <fullName evidence="1">Uncharacterized protein</fullName>
    </submittedName>
</protein>
<evidence type="ECO:0000313" key="1">
    <source>
        <dbReference type="EMBL" id="KYF50601.1"/>
    </source>
</evidence>
<dbReference type="EMBL" id="JELX01004033">
    <property type="protein sequence ID" value="KYF50601.1"/>
    <property type="molecule type" value="Genomic_DNA"/>
</dbReference>